<gene>
    <name evidence="1" type="ORF">SAMN06265222_101739</name>
</gene>
<name>A0ABY1PQ72_9BACT</name>
<keyword evidence="2" id="KW-1185">Reference proteome</keyword>
<accession>A0ABY1PQ72</accession>
<evidence type="ECO:0000313" key="2">
    <source>
        <dbReference type="Proteomes" id="UP001158067"/>
    </source>
</evidence>
<reference evidence="1 2" key="1">
    <citation type="submission" date="2017-05" db="EMBL/GenBank/DDBJ databases">
        <authorList>
            <person name="Varghese N."/>
            <person name="Submissions S."/>
        </authorList>
    </citation>
    <scope>NUCLEOTIDE SEQUENCE [LARGE SCALE GENOMIC DNA]</scope>
    <source>
        <strain evidence="1 2">DSM 25457</strain>
    </source>
</reference>
<comment type="caution">
    <text evidence="1">The sequence shown here is derived from an EMBL/GenBank/DDBJ whole genome shotgun (WGS) entry which is preliminary data.</text>
</comment>
<proteinExistence type="predicted"/>
<evidence type="ECO:0000313" key="1">
    <source>
        <dbReference type="EMBL" id="SMP42254.1"/>
    </source>
</evidence>
<dbReference type="Proteomes" id="UP001158067">
    <property type="component" value="Unassembled WGS sequence"/>
</dbReference>
<dbReference type="EMBL" id="FXUG01000001">
    <property type="protein sequence ID" value="SMP42254.1"/>
    <property type="molecule type" value="Genomic_DNA"/>
</dbReference>
<protein>
    <submittedName>
        <fullName evidence="1">Uncharacterized protein</fullName>
    </submittedName>
</protein>
<organism evidence="1 2">
    <name type="scientific">Neorhodopirellula lusitana</name>
    <dbReference type="NCBI Taxonomy" id="445327"/>
    <lineage>
        <taxon>Bacteria</taxon>
        <taxon>Pseudomonadati</taxon>
        <taxon>Planctomycetota</taxon>
        <taxon>Planctomycetia</taxon>
        <taxon>Pirellulales</taxon>
        <taxon>Pirellulaceae</taxon>
        <taxon>Neorhodopirellula</taxon>
    </lineage>
</organism>
<sequence length="62" mass="7230">MEAIKDNTKIRQAEAIKLIDASNFIRVQSNKRKDSRASLEQQCSRMQNLKHKPGIRFWSRTG</sequence>